<proteinExistence type="predicted"/>
<protein>
    <submittedName>
        <fullName evidence="7">Extracellular solute-binding protein</fullName>
    </submittedName>
</protein>
<feature type="chain" id="PRO_5046522023" evidence="6">
    <location>
        <begin position="32"/>
        <end position="478"/>
    </location>
</feature>
<evidence type="ECO:0000256" key="6">
    <source>
        <dbReference type="SAM" id="SignalP"/>
    </source>
</evidence>
<keyword evidence="3" id="KW-0472">Membrane</keyword>
<dbReference type="InterPro" id="IPR050490">
    <property type="entry name" value="Bact_solute-bd_prot1"/>
</dbReference>
<comment type="caution">
    <text evidence="7">The sequence shown here is derived from an EMBL/GenBank/DDBJ whole genome shotgun (WGS) entry which is preliminary data.</text>
</comment>
<keyword evidence="1" id="KW-1003">Cell membrane</keyword>
<gene>
    <name evidence="7" type="ORF">GC097_19805</name>
</gene>
<dbReference type="PROSITE" id="PS51257">
    <property type="entry name" value="PROKAR_LIPOPROTEIN"/>
    <property type="match status" value="1"/>
</dbReference>
<sequence length="478" mass="52465">MGITLNKSKYWLGLSLSVVILLGMSACSSSSSNGNTDGKLVTDTGKAGETTGNLQTGPNQASTTKGGKITIVFSTFWPDEDLKKAKINYEAAHPNITIDLQDVVADDAHLEAELKKYVTATNTAMLSGKGPDMLALDMLPSEKYVGQHLLTDLSGMLKKDPSFLKGSYFNNILESSQTNGGLFGLPLSFFLNVMIGDEKAIKQTGVTIDDKNWTWEKYADTLKLLSQKGPYKSTSSAPGVIPSEGKEMMQMLLGEMVKENYPHLVNETSRSANFDSAAFTDMMGQIKQMYDDGVFASGRGSSYFKSQNVNSAWDYLVSMKETGMDARLYAKPRADGTTAGGYFYPYKVIGINDKSAVKQEAWNFLQYLMSEEIQLSPERAGFPVNKNVYEKQVQQLLASGTVKTYEEGPLHGQSIPVDPAQIQLLDGYLSEAVHPVAFQPTKIEEIVKKESQAYFNGQKSANDVAKLIQNKVMTYLNE</sequence>
<evidence type="ECO:0000256" key="5">
    <source>
        <dbReference type="ARBA" id="ARBA00023288"/>
    </source>
</evidence>
<dbReference type="Pfam" id="PF01547">
    <property type="entry name" value="SBP_bac_1"/>
    <property type="match status" value="1"/>
</dbReference>
<evidence type="ECO:0000256" key="1">
    <source>
        <dbReference type="ARBA" id="ARBA00022475"/>
    </source>
</evidence>
<evidence type="ECO:0000313" key="8">
    <source>
        <dbReference type="Proteomes" id="UP000618579"/>
    </source>
</evidence>
<keyword evidence="5" id="KW-0449">Lipoprotein</keyword>
<feature type="signal peptide" evidence="6">
    <location>
        <begin position="1"/>
        <end position="31"/>
    </location>
</feature>
<reference evidence="7 8" key="1">
    <citation type="submission" date="2019-10" db="EMBL/GenBank/DDBJ databases">
        <title>Description of Paenibacillus pedi sp. nov.</title>
        <authorList>
            <person name="Carlier A."/>
            <person name="Qi S."/>
        </authorList>
    </citation>
    <scope>NUCLEOTIDE SEQUENCE [LARGE SCALE GENOMIC DNA]</scope>
    <source>
        <strain evidence="7 8">LMG 31457</strain>
    </source>
</reference>
<evidence type="ECO:0000256" key="4">
    <source>
        <dbReference type="ARBA" id="ARBA00023139"/>
    </source>
</evidence>
<keyword evidence="4" id="KW-0564">Palmitate</keyword>
<dbReference type="Proteomes" id="UP000618579">
    <property type="component" value="Unassembled WGS sequence"/>
</dbReference>
<name>A0ABX1ZQQ0_9BACL</name>
<dbReference type="EMBL" id="WHNZ01000042">
    <property type="protein sequence ID" value="NOV02256.1"/>
    <property type="molecule type" value="Genomic_DNA"/>
</dbReference>
<evidence type="ECO:0000313" key="7">
    <source>
        <dbReference type="EMBL" id="NOV02256.1"/>
    </source>
</evidence>
<keyword evidence="2 6" id="KW-0732">Signal</keyword>
<dbReference type="PANTHER" id="PTHR43649:SF33">
    <property type="entry name" value="POLYGALACTURONAN_RHAMNOGALACTURONAN-BINDING PROTEIN YTCQ"/>
    <property type="match status" value="1"/>
</dbReference>
<dbReference type="InterPro" id="IPR006059">
    <property type="entry name" value="SBP"/>
</dbReference>
<organism evidence="7 8">
    <name type="scientific">Paenibacillus planticolens</name>
    <dbReference type="NCBI Taxonomy" id="2654976"/>
    <lineage>
        <taxon>Bacteria</taxon>
        <taxon>Bacillati</taxon>
        <taxon>Bacillota</taxon>
        <taxon>Bacilli</taxon>
        <taxon>Bacillales</taxon>
        <taxon>Paenibacillaceae</taxon>
        <taxon>Paenibacillus</taxon>
    </lineage>
</organism>
<evidence type="ECO:0000256" key="2">
    <source>
        <dbReference type="ARBA" id="ARBA00022729"/>
    </source>
</evidence>
<dbReference type="Gene3D" id="3.40.190.10">
    <property type="entry name" value="Periplasmic binding protein-like II"/>
    <property type="match status" value="1"/>
</dbReference>
<dbReference type="SUPFAM" id="SSF53850">
    <property type="entry name" value="Periplasmic binding protein-like II"/>
    <property type="match status" value="1"/>
</dbReference>
<dbReference type="PANTHER" id="PTHR43649">
    <property type="entry name" value="ARABINOSE-BINDING PROTEIN-RELATED"/>
    <property type="match status" value="1"/>
</dbReference>
<evidence type="ECO:0000256" key="3">
    <source>
        <dbReference type="ARBA" id="ARBA00023136"/>
    </source>
</evidence>
<keyword evidence="8" id="KW-1185">Reference proteome</keyword>
<accession>A0ABX1ZQQ0</accession>